<feature type="domain" description="HTH cro/C1-type" evidence="1">
    <location>
        <begin position="9"/>
        <end position="63"/>
    </location>
</feature>
<dbReference type="Proteomes" id="UP000178089">
    <property type="component" value="Unassembled WGS sequence"/>
</dbReference>
<protein>
    <recommendedName>
        <fullName evidence="1">HTH cro/C1-type domain-containing protein</fullName>
    </recommendedName>
</protein>
<dbReference type="Pfam" id="PF01381">
    <property type="entry name" value="HTH_3"/>
    <property type="match status" value="1"/>
</dbReference>
<dbReference type="AlphaFoldDB" id="A0A1G2N3A0"/>
<dbReference type="SMART" id="SM00530">
    <property type="entry name" value="HTH_XRE"/>
    <property type="match status" value="1"/>
</dbReference>
<evidence type="ECO:0000259" key="1">
    <source>
        <dbReference type="PROSITE" id="PS50943"/>
    </source>
</evidence>
<dbReference type="CDD" id="cd00093">
    <property type="entry name" value="HTH_XRE"/>
    <property type="match status" value="1"/>
</dbReference>
<evidence type="ECO:0000313" key="2">
    <source>
        <dbReference type="EMBL" id="OHA29782.1"/>
    </source>
</evidence>
<dbReference type="GO" id="GO:0003677">
    <property type="term" value="F:DNA binding"/>
    <property type="evidence" value="ECO:0007669"/>
    <property type="project" value="InterPro"/>
</dbReference>
<gene>
    <name evidence="2" type="ORF">A3F51_03620</name>
</gene>
<proteinExistence type="predicted"/>
<comment type="caution">
    <text evidence="2">The sequence shown here is derived from an EMBL/GenBank/DDBJ whole genome shotgun (WGS) entry which is preliminary data.</text>
</comment>
<reference evidence="2 3" key="1">
    <citation type="journal article" date="2016" name="Nat. Commun.">
        <title>Thousands of microbial genomes shed light on interconnected biogeochemical processes in an aquifer system.</title>
        <authorList>
            <person name="Anantharaman K."/>
            <person name="Brown C.T."/>
            <person name="Hug L.A."/>
            <person name="Sharon I."/>
            <person name="Castelle C.J."/>
            <person name="Probst A.J."/>
            <person name="Thomas B.C."/>
            <person name="Singh A."/>
            <person name="Wilkins M.J."/>
            <person name="Karaoz U."/>
            <person name="Brodie E.L."/>
            <person name="Williams K.H."/>
            <person name="Hubbard S.S."/>
            <person name="Banfield J.F."/>
        </authorList>
    </citation>
    <scope>NUCLEOTIDE SEQUENCE [LARGE SCALE GENOMIC DNA]</scope>
</reference>
<sequence>MPTLFGEQLKKERKKKGLTAGGLSVLWGVSRSYITLIETGKRLPGKKHISKIAIALGLKTGMVLNWYFEHISHSIQSHSDNS</sequence>
<dbReference type="PROSITE" id="PS50943">
    <property type="entry name" value="HTH_CROC1"/>
    <property type="match status" value="1"/>
</dbReference>
<organism evidence="2 3">
    <name type="scientific">Candidatus Taylorbacteria bacterium RIFCSPHIGHO2_12_FULL_45_16</name>
    <dbReference type="NCBI Taxonomy" id="1802315"/>
    <lineage>
        <taxon>Bacteria</taxon>
        <taxon>Candidatus Tayloriibacteriota</taxon>
    </lineage>
</organism>
<dbReference type="EMBL" id="MHRT01000001">
    <property type="protein sequence ID" value="OHA29782.1"/>
    <property type="molecule type" value="Genomic_DNA"/>
</dbReference>
<dbReference type="SUPFAM" id="SSF47413">
    <property type="entry name" value="lambda repressor-like DNA-binding domains"/>
    <property type="match status" value="1"/>
</dbReference>
<dbReference type="STRING" id="1802315.A3F51_03620"/>
<dbReference type="InterPro" id="IPR010982">
    <property type="entry name" value="Lambda_DNA-bd_dom_sf"/>
</dbReference>
<name>A0A1G2N3A0_9BACT</name>
<dbReference type="Gene3D" id="1.10.260.40">
    <property type="entry name" value="lambda repressor-like DNA-binding domains"/>
    <property type="match status" value="1"/>
</dbReference>
<dbReference type="InterPro" id="IPR001387">
    <property type="entry name" value="Cro/C1-type_HTH"/>
</dbReference>
<accession>A0A1G2N3A0</accession>
<evidence type="ECO:0000313" key="3">
    <source>
        <dbReference type="Proteomes" id="UP000178089"/>
    </source>
</evidence>